<organism evidence="2">
    <name type="scientific">uncultured Caudovirales phage</name>
    <dbReference type="NCBI Taxonomy" id="2100421"/>
    <lineage>
        <taxon>Viruses</taxon>
        <taxon>Duplodnaviria</taxon>
        <taxon>Heunggongvirae</taxon>
        <taxon>Uroviricota</taxon>
        <taxon>Caudoviricetes</taxon>
        <taxon>Peduoviridae</taxon>
        <taxon>Maltschvirus</taxon>
        <taxon>Maltschvirus maltsch</taxon>
    </lineage>
</organism>
<accession>A0A6J5NKW5</accession>
<evidence type="ECO:0000313" key="2">
    <source>
        <dbReference type="EMBL" id="CAB4158306.1"/>
    </source>
</evidence>
<evidence type="ECO:0000313" key="1">
    <source>
        <dbReference type="EMBL" id="CAB4141995.1"/>
    </source>
</evidence>
<name>A0A6J5NKW5_9CAUD</name>
<protein>
    <submittedName>
        <fullName evidence="2">Uncharacterized protein</fullName>
    </submittedName>
</protein>
<dbReference type="EMBL" id="LR796668">
    <property type="protein sequence ID" value="CAB4158306.1"/>
    <property type="molecule type" value="Genomic_DNA"/>
</dbReference>
<gene>
    <name evidence="1" type="ORF">UFOVP427_2</name>
    <name evidence="2" type="ORF">UFOVP697_20</name>
</gene>
<sequence>MSCALTAGRALSVCRDNVGGIKAIYVADGNGIDTITASAGAITAVTMESGKVFYKYDLPKGLSQVTETTTGSRANGTRFVTTEATIVLHKQDTATRNELKLLAGSRFYLIIQTQNNDFWFIGKENLCEISTKTAVTGTAMGDMNGYNLTISAEEPEEMYSISSAVVSGIID</sequence>
<dbReference type="EMBL" id="LR796400">
    <property type="protein sequence ID" value="CAB4141995.1"/>
    <property type="molecule type" value="Genomic_DNA"/>
</dbReference>
<reference evidence="2" key="1">
    <citation type="submission" date="2020-04" db="EMBL/GenBank/DDBJ databases">
        <authorList>
            <person name="Chiriac C."/>
            <person name="Salcher M."/>
            <person name="Ghai R."/>
            <person name="Kavagutti S V."/>
        </authorList>
    </citation>
    <scope>NUCLEOTIDE SEQUENCE</scope>
</reference>
<proteinExistence type="predicted"/>